<reference evidence="2 3" key="1">
    <citation type="submission" date="2020-08" db="EMBL/GenBank/DDBJ databases">
        <title>Functional genomics of gut bacteria from endangered species of beetles.</title>
        <authorList>
            <person name="Carlos-Shanley C."/>
        </authorList>
    </citation>
    <scope>NUCLEOTIDE SEQUENCE [LARGE SCALE GENOMIC DNA]</scope>
    <source>
        <strain evidence="2 3">S00198</strain>
    </source>
</reference>
<dbReference type="EMBL" id="JACHLK010000004">
    <property type="protein sequence ID" value="MBB6560059.1"/>
    <property type="molecule type" value="Genomic_DNA"/>
</dbReference>
<feature type="transmembrane region" description="Helical" evidence="1">
    <location>
        <begin position="53"/>
        <end position="72"/>
    </location>
</feature>
<evidence type="ECO:0000256" key="1">
    <source>
        <dbReference type="SAM" id="Phobius"/>
    </source>
</evidence>
<dbReference type="RefSeq" id="WP_260420219.1">
    <property type="nucleotide sequence ID" value="NZ_JACHLK010000004.1"/>
</dbReference>
<dbReference type="Proteomes" id="UP000575083">
    <property type="component" value="Unassembled WGS sequence"/>
</dbReference>
<gene>
    <name evidence="2" type="ORF">HNP48_002731</name>
</gene>
<keyword evidence="1" id="KW-1133">Transmembrane helix</keyword>
<proteinExistence type="predicted"/>
<dbReference type="AlphaFoldDB" id="A0A7X0PEA7"/>
<evidence type="ECO:0000313" key="2">
    <source>
        <dbReference type="EMBL" id="MBB6560059.1"/>
    </source>
</evidence>
<comment type="caution">
    <text evidence="2">The sequence shown here is derived from an EMBL/GenBank/DDBJ whole genome shotgun (WGS) entry which is preliminary data.</text>
</comment>
<evidence type="ECO:0000313" key="3">
    <source>
        <dbReference type="Proteomes" id="UP000575083"/>
    </source>
</evidence>
<sequence>MNNNAMRIIGALLLVAGLAGFFTGGFSFTKETTQAKLGPLELKVQEKEAVNVPQWLSVGAMALGAVVLVLGFKRN</sequence>
<name>A0A7X0PEA7_9BURK</name>
<keyword evidence="1" id="KW-0812">Transmembrane</keyword>
<protein>
    <submittedName>
        <fullName evidence="2">Uncharacterized protein</fullName>
    </submittedName>
</protein>
<organism evidence="2 3">
    <name type="scientific">Acidovorax soli</name>
    <dbReference type="NCBI Taxonomy" id="592050"/>
    <lineage>
        <taxon>Bacteria</taxon>
        <taxon>Pseudomonadati</taxon>
        <taxon>Pseudomonadota</taxon>
        <taxon>Betaproteobacteria</taxon>
        <taxon>Burkholderiales</taxon>
        <taxon>Comamonadaceae</taxon>
        <taxon>Acidovorax</taxon>
    </lineage>
</organism>
<keyword evidence="1" id="KW-0472">Membrane</keyword>
<keyword evidence="3" id="KW-1185">Reference proteome</keyword>
<accession>A0A7X0PEA7</accession>